<keyword evidence="11" id="KW-0393">Immunoglobulin domain</keyword>
<feature type="domain" description="Tyrosine specific protein phosphatases" evidence="15">
    <location>
        <begin position="366"/>
        <end position="430"/>
    </location>
</feature>
<dbReference type="EC" id="3.1.3.48" evidence="3"/>
<feature type="domain" description="Ig-like" evidence="16">
    <location>
        <begin position="812"/>
        <end position="908"/>
    </location>
</feature>
<dbReference type="GO" id="GO:0005829">
    <property type="term" value="C:cytosol"/>
    <property type="evidence" value="ECO:0007669"/>
    <property type="project" value="TreeGrafter"/>
</dbReference>
<evidence type="ECO:0000259" key="15">
    <source>
        <dbReference type="PROSITE" id="PS50056"/>
    </source>
</evidence>
<dbReference type="GO" id="GO:0005886">
    <property type="term" value="C:plasma membrane"/>
    <property type="evidence" value="ECO:0007669"/>
    <property type="project" value="TreeGrafter"/>
</dbReference>
<keyword evidence="7" id="KW-0378">Hydrolase</keyword>
<keyword evidence="5" id="KW-0732">Signal</keyword>
<evidence type="ECO:0000256" key="4">
    <source>
        <dbReference type="ARBA" id="ARBA00022553"/>
    </source>
</evidence>
<dbReference type="PROSITE" id="PS50055">
    <property type="entry name" value="TYR_PHOSPHATASE_PTP"/>
    <property type="match status" value="1"/>
</dbReference>
<keyword evidence="4" id="KW-0597">Phosphoprotein</keyword>
<dbReference type="AlphaFoldDB" id="A0A6B0RHT7"/>
<evidence type="ECO:0000256" key="5">
    <source>
        <dbReference type="ARBA" id="ARBA00022729"/>
    </source>
</evidence>
<dbReference type="Gene3D" id="2.60.40.10">
    <property type="entry name" value="Immunoglobulins"/>
    <property type="match status" value="6"/>
</dbReference>
<accession>A0A6B0RHT7</accession>
<proteinExistence type="inferred from homology"/>
<dbReference type="SMART" id="SM00060">
    <property type="entry name" value="FN3"/>
    <property type="match status" value="1"/>
</dbReference>
<sequence>MLWLSGFGPIWTQNTTDVVSSALTFLEQLGPSAWLGTGTWDAPSLLLVSLCVILITTLVWLLLRTPPEPTSPLPPEDRRQSVSRQPSFTYSEWMEEKVEDDFLDLDPVPETPVFDCVMDIKLEADPTSLTVKAMGLQERRGSNVSLTLDMCTPGCNEEGFGYLMSPREESAREYLLSASRVLQAEELHEKALDPFLLQAEFFEIPMNFVDPKEYDIPGLVRKNRYKTILPNPHSRVCLTSPDPDDPLSSYINANYIRGYGGEEKVYIATQGPIVSTVGDFWRMVWQEHTPIIVMITNIEEMNEKCTEYWPEEQVVYDGVEITVRKVIHTEDYRLRLIALRSGTEERGLKHYWFTSWPDQKTPDRAPPLLHLVREVEEAAQQEGPRCAPIVVHCSAGIGRTGCFIATSICCQQLRQEGVVDILKTTCQLRQDSVFCLSIVSAVCTEHCVSSALERGRELQPPSGPGTEEVVERKFSSSTEFFSLVTQSSNISAGENVPEFMEKPQPVASPEGDKAVFRVQAQGNPKPNVSWERENGMPIKESAKIFYNSVNKEHVLKLESLTSDDSDNYKCTARNDHADAIYTVSLLVTEGEPTFFPKVPKKDFEKVCMEYGFTSFRGLLRKLKGMKEVEVEVNITAKVDTTVVSACIMELKDPNVKTPWVKDNEPLRIWYFLGKYDVKQMGTEYTLPITNVNMSDAGTYSLAVANRWMNAELMVLGTNKSLKFLGEMKLVKVTECQTAVFEIRLSRKVPDFVWKFNGKELKRGEKYEITVSEDGLTHTYKVQDARLSDGGIPIKFVITLKNVHVKERSRACPECELTSKDVTLYWKKDGQLLVRSCTEFDLSARLKSHMVVCAGTAFCIQATFSGSPPPNMIWLKDGIPTKGREIITKSKNHSQFLINSTKCSDSGVYRIELQNVSGEVYHDFHMCVADFPRPPTNLQLSEEVTNTVTLTWNHSPDLLEGGEVLYAITERDASTATWLTAVDHVFSNKYTVTDSLPGRKYYFRVLAQNEAVTPRIPAWLVNKDRIEDLSANLKPYQQKHWRHVPRFLTPLKPHTVTRAFLGNLRPTVTLYKGHVNITANSKFWYNSTSSVCTIVIPTCTLKDSGEYCVLVENKLGKDCSSSKLTVYDKNDKSVLASVRESAEEIKVPFVSSSPAQASGGHCDVGLLGLSSVWSQ</sequence>
<dbReference type="InterPro" id="IPR003599">
    <property type="entry name" value="Ig_sub"/>
</dbReference>
<evidence type="ECO:0000256" key="11">
    <source>
        <dbReference type="ARBA" id="ARBA00023319"/>
    </source>
</evidence>
<evidence type="ECO:0000313" key="18">
    <source>
        <dbReference type="EMBL" id="MXQ88922.1"/>
    </source>
</evidence>
<keyword evidence="8" id="KW-0904">Protein phosphatase</keyword>
<dbReference type="Pfam" id="PF00041">
    <property type="entry name" value="fn3"/>
    <property type="match status" value="1"/>
</dbReference>
<feature type="domain" description="Tyrosine-protein phosphatase" evidence="14">
    <location>
        <begin position="197"/>
        <end position="431"/>
    </location>
</feature>
<dbReference type="InterPro" id="IPR008356">
    <property type="entry name" value="Tyr_Pase_KIM-con"/>
</dbReference>
<dbReference type="SUPFAM" id="SSF48726">
    <property type="entry name" value="Immunoglobulin"/>
    <property type="match status" value="5"/>
</dbReference>
<keyword evidence="10" id="KW-0675">Receptor</keyword>
<dbReference type="SUPFAM" id="SSF52799">
    <property type="entry name" value="(Phosphotyrosine protein) phosphatases II"/>
    <property type="match status" value="1"/>
</dbReference>
<feature type="domain" description="Fibronectin type-III" evidence="17">
    <location>
        <begin position="933"/>
        <end position="1024"/>
    </location>
</feature>
<organism evidence="18 19">
    <name type="scientific">Bos mutus</name>
    <name type="common">wild yak</name>
    <dbReference type="NCBI Taxonomy" id="72004"/>
    <lineage>
        <taxon>Eukaryota</taxon>
        <taxon>Metazoa</taxon>
        <taxon>Chordata</taxon>
        <taxon>Craniata</taxon>
        <taxon>Vertebrata</taxon>
        <taxon>Euteleostomi</taxon>
        <taxon>Mammalia</taxon>
        <taxon>Eutheria</taxon>
        <taxon>Laurasiatheria</taxon>
        <taxon>Artiodactyla</taxon>
        <taxon>Ruminantia</taxon>
        <taxon>Pecora</taxon>
        <taxon>Bovidae</taxon>
        <taxon>Bovinae</taxon>
        <taxon>Bos</taxon>
    </lineage>
</organism>
<evidence type="ECO:0000256" key="7">
    <source>
        <dbReference type="ARBA" id="ARBA00022801"/>
    </source>
</evidence>
<dbReference type="PROSITE" id="PS50853">
    <property type="entry name" value="FN3"/>
    <property type="match status" value="1"/>
</dbReference>
<comment type="caution">
    <text evidence="18">The sequence shown here is derived from an EMBL/GenBank/DDBJ whole genome shotgun (WGS) entry which is preliminary data.</text>
</comment>
<dbReference type="FunFam" id="3.90.190.10:FF:000020">
    <property type="entry name" value="Tyrosine-protein phosphatase non-receptor type 5"/>
    <property type="match status" value="1"/>
</dbReference>
<dbReference type="CDD" id="cd00063">
    <property type="entry name" value="FN3"/>
    <property type="match status" value="1"/>
</dbReference>
<evidence type="ECO:0000259" key="17">
    <source>
        <dbReference type="PROSITE" id="PS50853"/>
    </source>
</evidence>
<evidence type="ECO:0000256" key="8">
    <source>
        <dbReference type="ARBA" id="ARBA00022912"/>
    </source>
</evidence>
<dbReference type="SMART" id="SM00194">
    <property type="entry name" value="PTPc"/>
    <property type="match status" value="1"/>
</dbReference>
<dbReference type="InterPro" id="IPR036116">
    <property type="entry name" value="FN3_sf"/>
</dbReference>
<dbReference type="PROSITE" id="PS00383">
    <property type="entry name" value="TYR_PHOSPHATASE_1"/>
    <property type="match status" value="1"/>
</dbReference>
<dbReference type="FunFam" id="2.60.40.10:FF:001538">
    <property type="entry name" value="immunoglobulin superfamily member 22"/>
    <property type="match status" value="1"/>
</dbReference>
<dbReference type="InterPro" id="IPR000242">
    <property type="entry name" value="PTP_cat"/>
</dbReference>
<protein>
    <recommendedName>
        <fullName evidence="3">protein-tyrosine-phosphatase</fullName>
        <ecNumber evidence="3">3.1.3.48</ecNumber>
    </recommendedName>
</protein>
<comment type="similarity">
    <text evidence="2">Belongs to the protein-tyrosine phosphatase family. Receptor class 2A subfamily.</text>
</comment>
<keyword evidence="9" id="KW-0472">Membrane</keyword>
<evidence type="ECO:0000259" key="16">
    <source>
        <dbReference type="PROSITE" id="PS50835"/>
    </source>
</evidence>
<comment type="subcellular location">
    <subcellularLocation>
        <location evidence="1">Membrane</location>
        <topology evidence="1">Single-pass membrane protein</topology>
    </subcellularLocation>
</comment>
<evidence type="ECO:0000256" key="12">
    <source>
        <dbReference type="ARBA" id="ARBA00051722"/>
    </source>
</evidence>
<dbReference type="InterPro" id="IPR036179">
    <property type="entry name" value="Ig-like_dom_sf"/>
</dbReference>
<dbReference type="Gene3D" id="3.90.190.10">
    <property type="entry name" value="Protein tyrosine phosphatase superfamily"/>
    <property type="match status" value="1"/>
</dbReference>
<evidence type="ECO:0000256" key="6">
    <source>
        <dbReference type="ARBA" id="ARBA00022737"/>
    </source>
</evidence>
<evidence type="ECO:0000256" key="10">
    <source>
        <dbReference type="ARBA" id="ARBA00023170"/>
    </source>
</evidence>
<dbReference type="GO" id="GO:0007165">
    <property type="term" value="P:signal transduction"/>
    <property type="evidence" value="ECO:0007669"/>
    <property type="project" value="TreeGrafter"/>
</dbReference>
<dbReference type="SUPFAM" id="SSF49265">
    <property type="entry name" value="Fibronectin type III"/>
    <property type="match status" value="1"/>
</dbReference>
<feature type="domain" description="Ig-like" evidence="16">
    <location>
        <begin position="497"/>
        <end position="588"/>
    </location>
</feature>
<feature type="active site" description="Phosphocysteine intermediate" evidence="13">
    <location>
        <position position="393"/>
    </location>
</feature>
<evidence type="ECO:0000256" key="2">
    <source>
        <dbReference type="ARBA" id="ARBA00010504"/>
    </source>
</evidence>
<dbReference type="GO" id="GO:0004725">
    <property type="term" value="F:protein tyrosine phosphatase activity"/>
    <property type="evidence" value="ECO:0007669"/>
    <property type="project" value="UniProtKB-EC"/>
</dbReference>
<dbReference type="InterPro" id="IPR029021">
    <property type="entry name" value="Prot-tyrosine_phosphatase-like"/>
</dbReference>
<keyword evidence="6" id="KW-0677">Repeat</keyword>
<keyword evidence="19" id="KW-1185">Reference proteome</keyword>
<dbReference type="PANTHER" id="PTHR46198">
    <property type="entry name" value="PROTEIN-TYROSINE-PHOSPHATASE"/>
    <property type="match status" value="1"/>
</dbReference>
<dbReference type="InterPro" id="IPR007110">
    <property type="entry name" value="Ig-like_dom"/>
</dbReference>
<dbReference type="PRINTS" id="PR00700">
    <property type="entry name" value="PRTYPHPHTASE"/>
</dbReference>
<name>A0A6B0RHT7_9CETA</name>
<dbReference type="InterPro" id="IPR003595">
    <property type="entry name" value="Tyr_Pase_cat"/>
</dbReference>
<evidence type="ECO:0000313" key="19">
    <source>
        <dbReference type="Proteomes" id="UP000322234"/>
    </source>
</evidence>
<dbReference type="Pfam" id="PF07679">
    <property type="entry name" value="I-set"/>
    <property type="match status" value="4"/>
</dbReference>
<dbReference type="PROSITE" id="PS50056">
    <property type="entry name" value="TYR_PHOSPHATASE_2"/>
    <property type="match status" value="1"/>
</dbReference>
<dbReference type="PRINTS" id="PR01778">
    <property type="entry name" value="KIMPTPASE"/>
</dbReference>
<comment type="catalytic activity">
    <reaction evidence="12">
        <text>O-phospho-L-tyrosyl-[protein] + H2O = L-tyrosyl-[protein] + phosphate</text>
        <dbReference type="Rhea" id="RHEA:10684"/>
        <dbReference type="Rhea" id="RHEA-COMP:10136"/>
        <dbReference type="Rhea" id="RHEA-COMP:20101"/>
        <dbReference type="ChEBI" id="CHEBI:15377"/>
        <dbReference type="ChEBI" id="CHEBI:43474"/>
        <dbReference type="ChEBI" id="CHEBI:46858"/>
        <dbReference type="ChEBI" id="CHEBI:61978"/>
        <dbReference type="EC" id="3.1.3.48"/>
    </reaction>
</comment>
<evidence type="ECO:0000256" key="9">
    <source>
        <dbReference type="ARBA" id="ARBA00023136"/>
    </source>
</evidence>
<dbReference type="Proteomes" id="UP000322234">
    <property type="component" value="Unassembled WGS sequence"/>
</dbReference>
<dbReference type="InterPro" id="IPR013098">
    <property type="entry name" value="Ig_I-set"/>
</dbReference>
<dbReference type="InterPro" id="IPR040849">
    <property type="entry name" value="MyBP-C_THB"/>
</dbReference>
<dbReference type="InterPro" id="IPR013783">
    <property type="entry name" value="Ig-like_fold"/>
</dbReference>
<gene>
    <name evidence="18" type="ORF">E5288_WYG012252</name>
</gene>
<evidence type="ECO:0000259" key="14">
    <source>
        <dbReference type="PROSITE" id="PS50055"/>
    </source>
</evidence>
<dbReference type="GO" id="GO:0019901">
    <property type="term" value="F:protein kinase binding"/>
    <property type="evidence" value="ECO:0007669"/>
    <property type="project" value="TreeGrafter"/>
</dbReference>
<dbReference type="CDD" id="cd14613">
    <property type="entry name" value="PTPc-N5"/>
    <property type="match status" value="1"/>
</dbReference>
<dbReference type="InterPro" id="IPR000387">
    <property type="entry name" value="Tyr_Pase_dom"/>
</dbReference>
<dbReference type="EMBL" id="VBQZ03000050">
    <property type="protein sequence ID" value="MXQ88922.1"/>
    <property type="molecule type" value="Genomic_DNA"/>
</dbReference>
<dbReference type="Pfam" id="PF18362">
    <property type="entry name" value="THB"/>
    <property type="match status" value="1"/>
</dbReference>
<dbReference type="GO" id="GO:0030054">
    <property type="term" value="C:cell junction"/>
    <property type="evidence" value="ECO:0007669"/>
    <property type="project" value="TreeGrafter"/>
</dbReference>
<evidence type="ECO:0000256" key="1">
    <source>
        <dbReference type="ARBA" id="ARBA00004167"/>
    </source>
</evidence>
<dbReference type="PANTHER" id="PTHR46198:SF1">
    <property type="entry name" value="TYROSINE-PROTEIN PHOSPHATASE NON-RECEPTOR TYPE 5"/>
    <property type="match status" value="1"/>
</dbReference>
<evidence type="ECO:0000256" key="13">
    <source>
        <dbReference type="PIRSR" id="PIRSR608356-50"/>
    </source>
</evidence>
<dbReference type="SMART" id="SM00409">
    <property type="entry name" value="IG"/>
    <property type="match status" value="4"/>
</dbReference>
<evidence type="ECO:0000256" key="3">
    <source>
        <dbReference type="ARBA" id="ARBA00013064"/>
    </source>
</evidence>
<dbReference type="InterPro" id="IPR016130">
    <property type="entry name" value="Tyr_Pase_AS"/>
</dbReference>
<dbReference type="FunFam" id="2.60.40.10:FF:001451">
    <property type="entry name" value="immunoglobulin superfamily member 22"/>
    <property type="match status" value="1"/>
</dbReference>
<dbReference type="SMART" id="SM00404">
    <property type="entry name" value="PTPc_motif"/>
    <property type="match status" value="1"/>
</dbReference>
<dbReference type="Pfam" id="PF00102">
    <property type="entry name" value="Y_phosphatase"/>
    <property type="match status" value="1"/>
</dbReference>
<dbReference type="InterPro" id="IPR003961">
    <property type="entry name" value="FN3_dom"/>
</dbReference>
<dbReference type="PROSITE" id="PS50835">
    <property type="entry name" value="IG_LIKE"/>
    <property type="match status" value="2"/>
</dbReference>
<dbReference type="InterPro" id="IPR003598">
    <property type="entry name" value="Ig_sub2"/>
</dbReference>
<reference evidence="18" key="1">
    <citation type="submission" date="2019-10" db="EMBL/GenBank/DDBJ databases">
        <title>The sequence and de novo assembly of the wild yak genome.</title>
        <authorList>
            <person name="Liu Y."/>
        </authorList>
    </citation>
    <scope>NUCLEOTIDE SEQUENCE [LARGE SCALE GENOMIC DNA]</scope>
    <source>
        <strain evidence="18">WY2019</strain>
    </source>
</reference>
<dbReference type="SMART" id="SM00408">
    <property type="entry name" value="IGc2"/>
    <property type="match status" value="1"/>
</dbReference>